<evidence type="ECO:0000256" key="5">
    <source>
        <dbReference type="ARBA" id="ARBA00022679"/>
    </source>
</evidence>
<comment type="caution">
    <text evidence="14">The sequence shown here is derived from an EMBL/GenBank/DDBJ whole genome shotgun (WGS) entry which is preliminary data.</text>
</comment>
<evidence type="ECO:0000256" key="2">
    <source>
        <dbReference type="ARBA" id="ARBA00004370"/>
    </source>
</evidence>
<dbReference type="EC" id="2.7.13.3" evidence="3"/>
<dbReference type="Gene3D" id="3.30.565.10">
    <property type="entry name" value="Histidine kinase-like ATPase, C-terminal domain"/>
    <property type="match status" value="1"/>
</dbReference>
<dbReference type="Gene3D" id="6.10.340.10">
    <property type="match status" value="1"/>
</dbReference>
<evidence type="ECO:0000256" key="4">
    <source>
        <dbReference type="ARBA" id="ARBA00022553"/>
    </source>
</evidence>
<organism evidence="14 15">
    <name type="scientific">Hungatella hathewayi</name>
    <dbReference type="NCBI Taxonomy" id="154046"/>
    <lineage>
        <taxon>Bacteria</taxon>
        <taxon>Bacillati</taxon>
        <taxon>Bacillota</taxon>
        <taxon>Clostridia</taxon>
        <taxon>Lachnospirales</taxon>
        <taxon>Lachnospiraceae</taxon>
        <taxon>Hungatella</taxon>
    </lineage>
</organism>
<evidence type="ECO:0000256" key="9">
    <source>
        <dbReference type="ARBA" id="ARBA00023012"/>
    </source>
</evidence>
<keyword evidence="6 11" id="KW-0812">Transmembrane</keyword>
<dbReference type="InterPro" id="IPR005467">
    <property type="entry name" value="His_kinase_dom"/>
</dbReference>
<dbReference type="PANTHER" id="PTHR45436">
    <property type="entry name" value="SENSOR HISTIDINE KINASE YKOH"/>
    <property type="match status" value="1"/>
</dbReference>
<evidence type="ECO:0000256" key="8">
    <source>
        <dbReference type="ARBA" id="ARBA00022989"/>
    </source>
</evidence>
<dbReference type="SMART" id="SM00304">
    <property type="entry name" value="HAMP"/>
    <property type="match status" value="1"/>
</dbReference>
<dbReference type="EMBL" id="QSON01000003">
    <property type="protein sequence ID" value="RGJ06176.1"/>
    <property type="molecule type" value="Genomic_DNA"/>
</dbReference>
<evidence type="ECO:0000256" key="10">
    <source>
        <dbReference type="ARBA" id="ARBA00023136"/>
    </source>
</evidence>
<dbReference type="Proteomes" id="UP000263014">
    <property type="component" value="Unassembled WGS sequence"/>
</dbReference>
<dbReference type="Pfam" id="PF00672">
    <property type="entry name" value="HAMP"/>
    <property type="match status" value="1"/>
</dbReference>
<comment type="subcellular location">
    <subcellularLocation>
        <location evidence="2">Membrane</location>
    </subcellularLocation>
</comment>
<dbReference type="InterPro" id="IPR003594">
    <property type="entry name" value="HATPase_dom"/>
</dbReference>
<dbReference type="InterPro" id="IPR004358">
    <property type="entry name" value="Sig_transdc_His_kin-like_C"/>
</dbReference>
<dbReference type="InterPro" id="IPR036097">
    <property type="entry name" value="HisK_dim/P_sf"/>
</dbReference>
<dbReference type="InterPro" id="IPR003660">
    <property type="entry name" value="HAMP_dom"/>
</dbReference>
<evidence type="ECO:0000256" key="3">
    <source>
        <dbReference type="ARBA" id="ARBA00012438"/>
    </source>
</evidence>
<evidence type="ECO:0000259" key="12">
    <source>
        <dbReference type="PROSITE" id="PS50109"/>
    </source>
</evidence>
<dbReference type="PANTHER" id="PTHR45436:SF5">
    <property type="entry name" value="SENSOR HISTIDINE KINASE TRCS"/>
    <property type="match status" value="1"/>
</dbReference>
<keyword evidence="10 11" id="KW-0472">Membrane</keyword>
<dbReference type="RefSeq" id="WP_117622089.1">
    <property type="nucleotide sequence ID" value="NZ_QSON01000003.1"/>
</dbReference>
<dbReference type="InterPro" id="IPR036890">
    <property type="entry name" value="HATPase_C_sf"/>
</dbReference>
<dbReference type="Gene3D" id="1.10.287.130">
    <property type="match status" value="1"/>
</dbReference>
<dbReference type="SMART" id="SM00388">
    <property type="entry name" value="HisKA"/>
    <property type="match status" value="1"/>
</dbReference>
<feature type="domain" description="HAMP" evidence="13">
    <location>
        <begin position="108"/>
        <end position="161"/>
    </location>
</feature>
<dbReference type="SUPFAM" id="SSF55874">
    <property type="entry name" value="ATPase domain of HSP90 chaperone/DNA topoisomerase II/histidine kinase"/>
    <property type="match status" value="1"/>
</dbReference>
<dbReference type="GO" id="GO:0000155">
    <property type="term" value="F:phosphorelay sensor kinase activity"/>
    <property type="evidence" value="ECO:0007669"/>
    <property type="project" value="InterPro"/>
</dbReference>
<evidence type="ECO:0000313" key="14">
    <source>
        <dbReference type="EMBL" id="RGJ06176.1"/>
    </source>
</evidence>
<evidence type="ECO:0000313" key="15">
    <source>
        <dbReference type="Proteomes" id="UP000263014"/>
    </source>
</evidence>
<evidence type="ECO:0000256" key="7">
    <source>
        <dbReference type="ARBA" id="ARBA00022777"/>
    </source>
</evidence>
<dbReference type="CDD" id="cd00082">
    <property type="entry name" value="HisKA"/>
    <property type="match status" value="1"/>
</dbReference>
<dbReference type="CDD" id="cd00075">
    <property type="entry name" value="HATPase"/>
    <property type="match status" value="1"/>
</dbReference>
<dbReference type="Pfam" id="PF02518">
    <property type="entry name" value="HATPase_c"/>
    <property type="match status" value="1"/>
</dbReference>
<dbReference type="CDD" id="cd06225">
    <property type="entry name" value="HAMP"/>
    <property type="match status" value="1"/>
</dbReference>
<accession>A0A374PB81</accession>
<dbReference type="Pfam" id="PF00512">
    <property type="entry name" value="HisKA"/>
    <property type="match status" value="1"/>
</dbReference>
<feature type="transmembrane region" description="Helical" evidence="11">
    <location>
        <begin position="86"/>
        <end position="107"/>
    </location>
</feature>
<dbReference type="GO" id="GO:0005886">
    <property type="term" value="C:plasma membrane"/>
    <property type="evidence" value="ECO:0007669"/>
    <property type="project" value="TreeGrafter"/>
</dbReference>
<protein>
    <recommendedName>
        <fullName evidence="3">histidine kinase</fullName>
        <ecNumber evidence="3">2.7.13.3</ecNumber>
    </recommendedName>
</protein>
<evidence type="ECO:0000256" key="6">
    <source>
        <dbReference type="ARBA" id="ARBA00022692"/>
    </source>
</evidence>
<dbReference type="InterPro" id="IPR050428">
    <property type="entry name" value="TCS_sensor_his_kinase"/>
</dbReference>
<name>A0A374PB81_9FIRM</name>
<dbReference type="SMART" id="SM00387">
    <property type="entry name" value="HATPase_c"/>
    <property type="match status" value="1"/>
</dbReference>
<dbReference type="SUPFAM" id="SSF47384">
    <property type="entry name" value="Homodimeric domain of signal transducing histidine kinase"/>
    <property type="match status" value="1"/>
</dbReference>
<sequence>MMKKLSLRMRLTLLSALVMASVAVILTSMFLFGADRIFVRDLEQKMTFQPQDIIITSVKKEGVPNENMDLQEVTVSLKKAGTQFNLWGMAALFLVLILGTGATWLMAGHVLKPLKELSSAIEEISGNDLSNRVEIQGRQDEIGRLARSFNHMMDKVSASFERQKRFSASAAHELKTPLATILVNLEVLELDGKTSPDRMEKVLTIVKANTERMIRLVEDLMRLTSDKDHEMEEEVELSEVFAITLYELSPLIRKKDLTVSIENTPDISLTGSRVMLYRVMSNLLENAAKYNREHGSISIVTGRDDNGVTVKIEDTGIGIPEEALPHIFEPFYRVDQSRSRAVGGAGLGLPLVKDIVEKHGGEVTVKSAAGEGTTFILRFPASYRGVERRGRVSPRHGKIVCGND</sequence>
<keyword evidence="8 11" id="KW-1133">Transmembrane helix</keyword>
<evidence type="ECO:0000259" key="13">
    <source>
        <dbReference type="PROSITE" id="PS50885"/>
    </source>
</evidence>
<keyword evidence="7 14" id="KW-0418">Kinase</keyword>
<proteinExistence type="predicted"/>
<dbReference type="FunFam" id="3.30.565.10:FF:000006">
    <property type="entry name" value="Sensor histidine kinase WalK"/>
    <property type="match status" value="1"/>
</dbReference>
<dbReference type="AlphaFoldDB" id="A0A374PB81"/>
<dbReference type="InterPro" id="IPR003661">
    <property type="entry name" value="HisK_dim/P_dom"/>
</dbReference>
<feature type="domain" description="Histidine kinase" evidence="12">
    <location>
        <begin position="169"/>
        <end position="383"/>
    </location>
</feature>
<reference evidence="14 15" key="1">
    <citation type="submission" date="2018-08" db="EMBL/GenBank/DDBJ databases">
        <title>A genome reference for cultivated species of the human gut microbiota.</title>
        <authorList>
            <person name="Zou Y."/>
            <person name="Xue W."/>
            <person name="Luo G."/>
        </authorList>
    </citation>
    <scope>NUCLEOTIDE SEQUENCE [LARGE SCALE GENOMIC DNA]</scope>
    <source>
        <strain evidence="14 15">TM09-12</strain>
    </source>
</reference>
<keyword evidence="4" id="KW-0597">Phosphoprotein</keyword>
<comment type="catalytic activity">
    <reaction evidence="1">
        <text>ATP + protein L-histidine = ADP + protein N-phospho-L-histidine.</text>
        <dbReference type="EC" id="2.7.13.3"/>
    </reaction>
</comment>
<keyword evidence="9" id="KW-0902">Two-component regulatory system</keyword>
<dbReference type="PROSITE" id="PS50109">
    <property type="entry name" value="HIS_KIN"/>
    <property type="match status" value="1"/>
</dbReference>
<dbReference type="PRINTS" id="PR00344">
    <property type="entry name" value="BCTRLSENSOR"/>
</dbReference>
<gene>
    <name evidence="14" type="ORF">DXD79_09330</name>
</gene>
<evidence type="ECO:0000256" key="1">
    <source>
        <dbReference type="ARBA" id="ARBA00000085"/>
    </source>
</evidence>
<keyword evidence="5" id="KW-0808">Transferase</keyword>
<dbReference type="PROSITE" id="PS50885">
    <property type="entry name" value="HAMP"/>
    <property type="match status" value="1"/>
</dbReference>
<dbReference type="SUPFAM" id="SSF158472">
    <property type="entry name" value="HAMP domain-like"/>
    <property type="match status" value="1"/>
</dbReference>
<evidence type="ECO:0000256" key="11">
    <source>
        <dbReference type="SAM" id="Phobius"/>
    </source>
</evidence>